<accession>A0A383B1J2</accession>
<reference evidence="1" key="1">
    <citation type="submission" date="2018-05" db="EMBL/GenBank/DDBJ databases">
        <authorList>
            <person name="Lanie J.A."/>
            <person name="Ng W.-L."/>
            <person name="Kazmierczak K.M."/>
            <person name="Andrzejewski T.M."/>
            <person name="Davidsen T.M."/>
            <person name="Wayne K.J."/>
            <person name="Tettelin H."/>
            <person name="Glass J.I."/>
            <person name="Rusch D."/>
            <person name="Podicherti R."/>
            <person name="Tsui H.-C.T."/>
            <person name="Winkler M.E."/>
        </authorList>
    </citation>
    <scope>NUCLEOTIDE SEQUENCE</scope>
</reference>
<name>A0A383B1J2_9ZZZZ</name>
<dbReference type="EMBL" id="UINC01196584">
    <property type="protein sequence ID" value="SVE13649.1"/>
    <property type="molecule type" value="Genomic_DNA"/>
</dbReference>
<evidence type="ECO:0000313" key="1">
    <source>
        <dbReference type="EMBL" id="SVE13649.1"/>
    </source>
</evidence>
<feature type="non-terminal residue" evidence="1">
    <location>
        <position position="137"/>
    </location>
</feature>
<gene>
    <name evidence="1" type="ORF">METZ01_LOCUS466503</name>
</gene>
<sequence>MKSVFLIILTLVVVASVGTAYGHGIGIESSDGISNYREIKLTVELLPFDFYKSDQKIIKINAYDQTNREPLTNTNFSVEIVNDKNILLNDSFFAEDGILIIDENTTGPIFDNGGIFTFRMVINAEDELGKINDMEFE</sequence>
<protein>
    <submittedName>
        <fullName evidence="1">Uncharacterized protein</fullName>
    </submittedName>
</protein>
<dbReference type="AlphaFoldDB" id="A0A383B1J2"/>
<organism evidence="1">
    <name type="scientific">marine metagenome</name>
    <dbReference type="NCBI Taxonomy" id="408172"/>
    <lineage>
        <taxon>unclassified sequences</taxon>
        <taxon>metagenomes</taxon>
        <taxon>ecological metagenomes</taxon>
    </lineage>
</organism>
<proteinExistence type="predicted"/>